<feature type="region of interest" description="Disordered" evidence="1">
    <location>
        <begin position="159"/>
        <end position="249"/>
    </location>
</feature>
<feature type="region of interest" description="Disordered" evidence="1">
    <location>
        <begin position="269"/>
        <end position="398"/>
    </location>
</feature>
<feature type="compositionally biased region" description="Low complexity" evidence="1">
    <location>
        <begin position="114"/>
        <end position="131"/>
    </location>
</feature>
<feature type="compositionally biased region" description="Polar residues" evidence="1">
    <location>
        <begin position="386"/>
        <end position="398"/>
    </location>
</feature>
<feature type="region of interest" description="Disordered" evidence="1">
    <location>
        <begin position="101"/>
        <end position="145"/>
    </location>
</feature>
<organism evidence="3 4">
    <name type="scientific">Skeletonema marinoi</name>
    <dbReference type="NCBI Taxonomy" id="267567"/>
    <lineage>
        <taxon>Eukaryota</taxon>
        <taxon>Sar</taxon>
        <taxon>Stramenopiles</taxon>
        <taxon>Ochrophyta</taxon>
        <taxon>Bacillariophyta</taxon>
        <taxon>Coscinodiscophyceae</taxon>
        <taxon>Thalassiosirophycidae</taxon>
        <taxon>Thalassiosirales</taxon>
        <taxon>Skeletonemataceae</taxon>
        <taxon>Skeletonema</taxon>
        <taxon>Skeletonema marinoi-dohrnii complex</taxon>
    </lineage>
</organism>
<dbReference type="Pfam" id="PF01764">
    <property type="entry name" value="Lipase_3"/>
    <property type="match status" value="1"/>
</dbReference>
<dbReference type="PANTHER" id="PTHR45856:SF24">
    <property type="entry name" value="FUNGAL LIPASE-LIKE DOMAIN-CONTAINING PROTEIN"/>
    <property type="match status" value="1"/>
</dbReference>
<sequence>MQPPTQFHHQHPNGIMTAPRPGRFANRFGSDGENNGGLGGVTNNAHHVNSVPRKNLFSPNVAGDNSNTNNMAPPLLPQSNGKMKNQRAFHNEENRINSSFTPMKSQHGHAALAPFTPERGGTPRTTTTPGGLRDSSAAKQQPQQYQCGLSAMISLETSYRTPVKSSTKKKKHRRNPSSVSRLFPTPTSATPMRMTPATTTKKHKRSTSSVFLLSTPTRATSATTPMRTTTTTTTGGANNNINNNTVTNTPEIKRELINWALPNTDTKLMITSNKPSHRRTPSRFQLTPQKQVFDPTAEDSSSSSSSDEHYGGGGGGGSDLNKDLSSMDTEDESIVIPPAPPSASASATTATPNKKLRRTIPLPSPNLPGRSGRKKLKKQLTPPRQYYSSHAVDTTSSPDEMKLLSTGFDGLEMYRMTSTEMDPSNFQIELPSKKEVLAHANICNLMNGYTAVQRDFNFAMLSGITRSTLEKEYAKSTNDDPMIAGICHRDVVKQVLECADDLVVEGFFREYGKVNNKEEEGGGERIEACVFSSESLRQIIVCFRGSTAAQARPVKSNLFGREASSVLDEKQKVQILTSFQSAYFSTSLEKALSFLLANLATRKPFFDVVMTGHSFGGVMATIASLRYAMDNSQMRVLCHTFGCPRIGGEEWRQLVHSVPNLRLYRVEKAHDSFVTMPTGHEWVHCGHSIQFGDAAQGENVKFTAHRFDRSAPNVSLSHTLQKVATEPVRVLKSVQSVAAEPGKVLRSVQSKVVNIPIQGSSNGKDAIQSYVDKLSSSGDNWVTEFSGMKGKGVSGLDNEMRTLA</sequence>
<dbReference type="GO" id="GO:0006629">
    <property type="term" value="P:lipid metabolic process"/>
    <property type="evidence" value="ECO:0007669"/>
    <property type="project" value="InterPro"/>
</dbReference>
<comment type="caution">
    <text evidence="3">The sequence shown here is derived from an EMBL/GenBank/DDBJ whole genome shotgun (WGS) entry which is preliminary data.</text>
</comment>
<evidence type="ECO:0000256" key="1">
    <source>
        <dbReference type="SAM" id="MobiDB-lite"/>
    </source>
</evidence>
<dbReference type="GO" id="GO:0016787">
    <property type="term" value="F:hydrolase activity"/>
    <property type="evidence" value="ECO:0007669"/>
    <property type="project" value="UniProtKB-KW"/>
</dbReference>
<feature type="compositionally biased region" description="Low complexity" evidence="1">
    <location>
        <begin position="214"/>
        <end position="249"/>
    </location>
</feature>
<dbReference type="InterPro" id="IPR029058">
    <property type="entry name" value="AB_hydrolase_fold"/>
</dbReference>
<feature type="compositionally biased region" description="Low complexity" evidence="1">
    <location>
        <begin position="184"/>
        <end position="199"/>
    </location>
</feature>
<name>A0AAD8YC19_9STRA</name>
<evidence type="ECO:0000313" key="4">
    <source>
        <dbReference type="Proteomes" id="UP001224775"/>
    </source>
</evidence>
<proteinExistence type="predicted"/>
<dbReference type="CDD" id="cd00519">
    <property type="entry name" value="Lipase_3"/>
    <property type="match status" value="1"/>
</dbReference>
<reference evidence="3" key="1">
    <citation type="submission" date="2023-06" db="EMBL/GenBank/DDBJ databases">
        <title>Survivors Of The Sea: Transcriptome response of Skeletonema marinoi to long-term dormancy.</title>
        <authorList>
            <person name="Pinder M.I.M."/>
            <person name="Kourtchenko O."/>
            <person name="Robertson E.K."/>
            <person name="Larsson T."/>
            <person name="Maumus F."/>
            <person name="Osuna-Cruz C.M."/>
            <person name="Vancaester E."/>
            <person name="Stenow R."/>
            <person name="Vandepoele K."/>
            <person name="Ploug H."/>
            <person name="Bruchert V."/>
            <person name="Godhe A."/>
            <person name="Topel M."/>
        </authorList>
    </citation>
    <scope>NUCLEOTIDE SEQUENCE</scope>
    <source>
        <strain evidence="3">R05AC</strain>
    </source>
</reference>
<dbReference type="SUPFAM" id="SSF53474">
    <property type="entry name" value="alpha/beta-Hydrolases"/>
    <property type="match status" value="1"/>
</dbReference>
<feature type="compositionally biased region" description="Basic residues" evidence="1">
    <location>
        <begin position="166"/>
        <end position="175"/>
    </location>
</feature>
<dbReference type="Gene3D" id="3.40.50.1820">
    <property type="entry name" value="alpha/beta hydrolase"/>
    <property type="match status" value="1"/>
</dbReference>
<keyword evidence="3" id="KW-0378">Hydrolase</keyword>
<gene>
    <name evidence="3" type="ORF">QTG54_006640</name>
</gene>
<keyword evidence="4" id="KW-1185">Reference proteome</keyword>
<feature type="domain" description="Fungal lipase-type" evidence="2">
    <location>
        <begin position="541"/>
        <end position="677"/>
    </location>
</feature>
<evidence type="ECO:0000313" key="3">
    <source>
        <dbReference type="EMBL" id="KAK1743043.1"/>
    </source>
</evidence>
<dbReference type="InterPro" id="IPR002921">
    <property type="entry name" value="Fungal_lipase-type"/>
</dbReference>
<evidence type="ECO:0000259" key="2">
    <source>
        <dbReference type="Pfam" id="PF01764"/>
    </source>
</evidence>
<dbReference type="PANTHER" id="PTHR45856">
    <property type="entry name" value="ALPHA/BETA-HYDROLASES SUPERFAMILY PROTEIN"/>
    <property type="match status" value="1"/>
</dbReference>
<feature type="compositionally biased region" description="Low complexity" evidence="1">
    <location>
        <begin position="342"/>
        <end position="352"/>
    </location>
</feature>
<dbReference type="Proteomes" id="UP001224775">
    <property type="component" value="Unassembled WGS sequence"/>
</dbReference>
<dbReference type="EC" id="3.1.1.-" evidence="3"/>
<protein>
    <submittedName>
        <fullName evidence="3">Lipase class 3 family protein</fullName>
        <ecNumber evidence="3">3.1.1.-</ecNumber>
    </submittedName>
</protein>
<dbReference type="EMBL" id="JATAAI010000010">
    <property type="protein sequence ID" value="KAK1743043.1"/>
    <property type="molecule type" value="Genomic_DNA"/>
</dbReference>
<accession>A0AAD8YC19</accession>
<feature type="region of interest" description="Disordered" evidence="1">
    <location>
        <begin position="1"/>
        <end position="20"/>
    </location>
</feature>
<dbReference type="InterPro" id="IPR051218">
    <property type="entry name" value="Sec_MonoDiacylglyc_Lipase"/>
</dbReference>
<dbReference type="AlphaFoldDB" id="A0AAD8YC19"/>